<proteinExistence type="predicted"/>
<evidence type="ECO:0000256" key="1">
    <source>
        <dbReference type="ARBA" id="ARBA00022723"/>
    </source>
</evidence>
<feature type="compositionally biased region" description="Polar residues" evidence="3">
    <location>
        <begin position="188"/>
        <end position="200"/>
    </location>
</feature>
<evidence type="ECO:0000256" key="3">
    <source>
        <dbReference type="SAM" id="MobiDB-lite"/>
    </source>
</evidence>
<keyword evidence="6" id="KW-1185">Reference proteome</keyword>
<dbReference type="InterPro" id="IPR001138">
    <property type="entry name" value="Zn2Cys6_DnaBD"/>
</dbReference>
<accession>A0AAE0K0U9</accession>
<dbReference type="InterPro" id="IPR007219">
    <property type="entry name" value="XnlR_reg_dom"/>
</dbReference>
<dbReference type="Gene3D" id="4.10.240.10">
    <property type="entry name" value="Zn(2)-C6 fungal-type DNA-binding domain"/>
    <property type="match status" value="1"/>
</dbReference>
<organism evidence="5 6">
    <name type="scientific">Podospora didyma</name>
    <dbReference type="NCBI Taxonomy" id="330526"/>
    <lineage>
        <taxon>Eukaryota</taxon>
        <taxon>Fungi</taxon>
        <taxon>Dikarya</taxon>
        <taxon>Ascomycota</taxon>
        <taxon>Pezizomycotina</taxon>
        <taxon>Sordariomycetes</taxon>
        <taxon>Sordariomycetidae</taxon>
        <taxon>Sordariales</taxon>
        <taxon>Podosporaceae</taxon>
        <taxon>Podospora</taxon>
    </lineage>
</organism>
<dbReference type="GO" id="GO:0045944">
    <property type="term" value="P:positive regulation of transcription by RNA polymerase II"/>
    <property type="evidence" value="ECO:0007669"/>
    <property type="project" value="TreeGrafter"/>
</dbReference>
<dbReference type="CDD" id="cd00067">
    <property type="entry name" value="GAL4"/>
    <property type="match status" value="1"/>
</dbReference>
<keyword evidence="2" id="KW-0539">Nucleus</keyword>
<feature type="region of interest" description="Disordered" evidence="3">
    <location>
        <begin position="152"/>
        <end position="246"/>
    </location>
</feature>
<keyword evidence="1" id="KW-0479">Metal-binding</keyword>
<dbReference type="InterPro" id="IPR052783">
    <property type="entry name" value="Metabolic/Drug-Res_Regulator"/>
</dbReference>
<protein>
    <submittedName>
        <fullName evidence="5">Fungal-specific transcription factor domain-containing protein</fullName>
    </submittedName>
</protein>
<feature type="compositionally biased region" description="Low complexity" evidence="3">
    <location>
        <begin position="12"/>
        <end position="32"/>
    </location>
</feature>
<dbReference type="Pfam" id="PF00172">
    <property type="entry name" value="Zn_clus"/>
    <property type="match status" value="1"/>
</dbReference>
<dbReference type="CDD" id="cd12148">
    <property type="entry name" value="fungal_TF_MHR"/>
    <property type="match status" value="1"/>
</dbReference>
<dbReference type="GO" id="GO:0008270">
    <property type="term" value="F:zinc ion binding"/>
    <property type="evidence" value="ECO:0007669"/>
    <property type="project" value="InterPro"/>
</dbReference>
<dbReference type="SMART" id="SM00066">
    <property type="entry name" value="GAL4"/>
    <property type="match status" value="1"/>
</dbReference>
<gene>
    <name evidence="5" type="ORF">B0H63DRAFT_82339</name>
</gene>
<evidence type="ECO:0000313" key="6">
    <source>
        <dbReference type="Proteomes" id="UP001285441"/>
    </source>
</evidence>
<evidence type="ECO:0000256" key="2">
    <source>
        <dbReference type="ARBA" id="ARBA00023242"/>
    </source>
</evidence>
<dbReference type="GO" id="GO:0000981">
    <property type="term" value="F:DNA-binding transcription factor activity, RNA polymerase II-specific"/>
    <property type="evidence" value="ECO:0007669"/>
    <property type="project" value="InterPro"/>
</dbReference>
<dbReference type="AlphaFoldDB" id="A0AAE0K0U9"/>
<dbReference type="GO" id="GO:0006351">
    <property type="term" value="P:DNA-templated transcription"/>
    <property type="evidence" value="ECO:0007669"/>
    <property type="project" value="InterPro"/>
</dbReference>
<dbReference type="SUPFAM" id="SSF57701">
    <property type="entry name" value="Zn2/Cys6 DNA-binding domain"/>
    <property type="match status" value="1"/>
</dbReference>
<dbReference type="PANTHER" id="PTHR47655:SF2">
    <property type="entry name" value="QUINIC ACID UTILIZATION ACTIVATOR"/>
    <property type="match status" value="1"/>
</dbReference>
<dbReference type="PROSITE" id="PS00463">
    <property type="entry name" value="ZN2_CY6_FUNGAL_1"/>
    <property type="match status" value="1"/>
</dbReference>
<dbReference type="Proteomes" id="UP001285441">
    <property type="component" value="Unassembled WGS sequence"/>
</dbReference>
<feature type="domain" description="Zn(2)-C6 fungal-type" evidence="4">
    <location>
        <begin position="41"/>
        <end position="71"/>
    </location>
</feature>
<dbReference type="Pfam" id="PF04082">
    <property type="entry name" value="Fungal_trans"/>
    <property type="match status" value="1"/>
</dbReference>
<dbReference type="GO" id="GO:0003677">
    <property type="term" value="F:DNA binding"/>
    <property type="evidence" value="ECO:0007669"/>
    <property type="project" value="InterPro"/>
</dbReference>
<feature type="region of interest" description="Disordered" evidence="3">
    <location>
        <begin position="1"/>
        <end position="39"/>
    </location>
</feature>
<name>A0AAE0K0U9_9PEZI</name>
<reference evidence="5" key="2">
    <citation type="submission" date="2023-06" db="EMBL/GenBank/DDBJ databases">
        <authorList>
            <consortium name="Lawrence Berkeley National Laboratory"/>
            <person name="Haridas S."/>
            <person name="Hensen N."/>
            <person name="Bonometti L."/>
            <person name="Westerberg I."/>
            <person name="Brannstrom I.O."/>
            <person name="Guillou S."/>
            <person name="Cros-Aarteil S."/>
            <person name="Calhoun S."/>
            <person name="Kuo A."/>
            <person name="Mondo S."/>
            <person name="Pangilinan J."/>
            <person name="Riley R."/>
            <person name="LaButti K."/>
            <person name="Andreopoulos B."/>
            <person name="Lipzen A."/>
            <person name="Chen C."/>
            <person name="Yanf M."/>
            <person name="Daum C."/>
            <person name="Ng V."/>
            <person name="Clum A."/>
            <person name="Steindorff A."/>
            <person name="Ohm R."/>
            <person name="Martin F."/>
            <person name="Silar P."/>
            <person name="Natvig D."/>
            <person name="Lalanne C."/>
            <person name="Gautier V."/>
            <person name="Ament-velasquez S.L."/>
            <person name="Kruys A."/>
            <person name="Hutchinson M.I."/>
            <person name="Powell A.J."/>
            <person name="Barry K."/>
            <person name="Miller A.N."/>
            <person name="Grigoriev I.V."/>
            <person name="Debuchy R."/>
            <person name="Gladieux P."/>
            <person name="Thoren M.H."/>
            <person name="Johannesson H."/>
        </authorList>
    </citation>
    <scope>NUCLEOTIDE SEQUENCE</scope>
    <source>
        <strain evidence="5">CBS 232.78</strain>
    </source>
</reference>
<comment type="caution">
    <text evidence="5">The sequence shown here is derived from an EMBL/GenBank/DDBJ whole genome shotgun (WGS) entry which is preliminary data.</text>
</comment>
<dbReference type="PANTHER" id="PTHR47655">
    <property type="entry name" value="QUINIC ACID UTILIZATION ACTIVATOR"/>
    <property type="match status" value="1"/>
</dbReference>
<dbReference type="EMBL" id="JAULSW010000011">
    <property type="protein sequence ID" value="KAK3367480.1"/>
    <property type="molecule type" value="Genomic_DNA"/>
</dbReference>
<reference evidence="5" key="1">
    <citation type="journal article" date="2023" name="Mol. Phylogenet. Evol.">
        <title>Genome-scale phylogeny and comparative genomics of the fungal order Sordariales.</title>
        <authorList>
            <person name="Hensen N."/>
            <person name="Bonometti L."/>
            <person name="Westerberg I."/>
            <person name="Brannstrom I.O."/>
            <person name="Guillou S."/>
            <person name="Cros-Aarteil S."/>
            <person name="Calhoun S."/>
            <person name="Haridas S."/>
            <person name="Kuo A."/>
            <person name="Mondo S."/>
            <person name="Pangilinan J."/>
            <person name="Riley R."/>
            <person name="LaButti K."/>
            <person name="Andreopoulos B."/>
            <person name="Lipzen A."/>
            <person name="Chen C."/>
            <person name="Yan M."/>
            <person name="Daum C."/>
            <person name="Ng V."/>
            <person name="Clum A."/>
            <person name="Steindorff A."/>
            <person name="Ohm R.A."/>
            <person name="Martin F."/>
            <person name="Silar P."/>
            <person name="Natvig D.O."/>
            <person name="Lalanne C."/>
            <person name="Gautier V."/>
            <person name="Ament-Velasquez S.L."/>
            <person name="Kruys A."/>
            <person name="Hutchinson M.I."/>
            <person name="Powell A.J."/>
            <person name="Barry K."/>
            <person name="Miller A.N."/>
            <person name="Grigoriev I.V."/>
            <person name="Debuchy R."/>
            <person name="Gladieux P."/>
            <person name="Hiltunen Thoren M."/>
            <person name="Johannesson H."/>
        </authorList>
    </citation>
    <scope>NUCLEOTIDE SEQUENCE</scope>
    <source>
        <strain evidence="5">CBS 232.78</strain>
    </source>
</reference>
<sequence length="800" mass="86729">MPPKRKAPEVDSPSGAALSSSSSKPAATAPTPQKRQRVSRACDQCRAAREKCDGVRPTCSSCVWQNRACTYEINPKKRGVPTGYIRALELALACVFEKVAGTEDALNTILSTEGGQGYALLAGKDATSAERLHKRWRRSRVHKRIDGILNGDTDAMFCSPDKRSPSEDASDVEDSALRASPGPGLAAGSQSFAPTPSVLDTASEHDSMLPEQKNLFAGNPNPRTQSQQDMSRDYPNESSSPPPRRLKLPPNHWRLLDIYFSYTHSWLPILEKQDIFQASYLYQEQGLVLSHEDPTSAVHAELWSALALASFQDASCSKSASSAEFDIVSSSPVEVYAIARSLIPSENGPFRVHHTRALLLLGLVNLGQGNLTSAWILTGLSTRILLDSGTSQPSGQDREQQRLQSAMIACFMIDTIISIRYNKPPHLKIEDIDAVLPISEDVPDQWEPWTPCEGFSTSFAGSRVSRSPAYCRATFNQLFRILKVVAREVSARSCELLRHDIDITITKQLRHAIDSGSQFGDFTTSVDLGSASVPTAYLIRTVYLWAGVLLGSQIGSSLGLIKDTLDQYQARFGAGGMPPFLSTCIVSLASQETQMNSPGNDRAQLEALVSTYSPIWIQERRLSSGAFTAPRTTHQMTQSASRPLNEASSNWFSSLLHPSEPFVASSRTASHYMPTTATLPSQVNNSSIYGSFDAPGFEPNYHRGPGILQASPATLQHSNAVGLHIGAMSTSVMGASHRSHLGNPSTFGGSQTANYEALLENLASIECTDAVDVDPQFMVNLGFAPGCDLSEIMARGFGGL</sequence>
<evidence type="ECO:0000313" key="5">
    <source>
        <dbReference type="EMBL" id="KAK3367480.1"/>
    </source>
</evidence>
<dbReference type="PROSITE" id="PS50048">
    <property type="entry name" value="ZN2_CY6_FUNGAL_2"/>
    <property type="match status" value="1"/>
</dbReference>
<evidence type="ECO:0000259" key="4">
    <source>
        <dbReference type="PROSITE" id="PS50048"/>
    </source>
</evidence>
<dbReference type="InterPro" id="IPR036864">
    <property type="entry name" value="Zn2-C6_fun-type_DNA-bd_sf"/>
</dbReference>
<dbReference type="SMART" id="SM00906">
    <property type="entry name" value="Fungal_trans"/>
    <property type="match status" value="1"/>
</dbReference>